<organism evidence="1 2">
    <name type="scientific">Microbotryum silenes-dioicae</name>
    <dbReference type="NCBI Taxonomy" id="796604"/>
    <lineage>
        <taxon>Eukaryota</taxon>
        <taxon>Fungi</taxon>
        <taxon>Dikarya</taxon>
        <taxon>Basidiomycota</taxon>
        <taxon>Pucciniomycotina</taxon>
        <taxon>Microbotryomycetes</taxon>
        <taxon>Microbotryales</taxon>
        <taxon>Microbotryaceae</taxon>
        <taxon>Microbotryum</taxon>
    </lineage>
</organism>
<evidence type="ECO:0000313" key="1">
    <source>
        <dbReference type="EMBL" id="SGY15994.1"/>
    </source>
</evidence>
<dbReference type="Proteomes" id="UP000249464">
    <property type="component" value="Unassembled WGS sequence"/>
</dbReference>
<reference evidence="1 2" key="1">
    <citation type="submission" date="2016-11" db="EMBL/GenBank/DDBJ databases">
        <authorList>
            <person name="Jaros S."/>
            <person name="Januszkiewicz K."/>
            <person name="Wedrychowicz H."/>
        </authorList>
    </citation>
    <scope>NUCLEOTIDE SEQUENCE [LARGE SCALE GENOMIC DNA]</scope>
</reference>
<keyword evidence="2" id="KW-1185">Reference proteome</keyword>
<protein>
    <submittedName>
        <fullName evidence="1">BQ5605_C012g06728 protein</fullName>
    </submittedName>
</protein>
<name>A0A2X0LS55_9BASI</name>
<evidence type="ECO:0000313" key="2">
    <source>
        <dbReference type="Proteomes" id="UP000249464"/>
    </source>
</evidence>
<proteinExistence type="predicted"/>
<gene>
    <name evidence="1" type="primary">BQ5605_C012g06728</name>
    <name evidence="1" type="ORF">BQ5605_C012G06728</name>
</gene>
<sequence>MFSEVFQCTTENTYKSTPQTPHPDVQIGQKSPFFKTHIGLSFPGSWRHRLAARTRGRLGRESKGAAWAKTRGRLTRATLPRTDNMSPYPVRVTYETLLQNSDFGTLESIWYVETLQHQLTSGC</sequence>
<dbReference type="EMBL" id="FQNC01000014">
    <property type="protein sequence ID" value="SGY15994.1"/>
    <property type="molecule type" value="Genomic_DNA"/>
</dbReference>
<accession>A0A2X0LS55</accession>
<dbReference type="AlphaFoldDB" id="A0A2X0LS55"/>